<proteinExistence type="predicted"/>
<evidence type="ECO:0000313" key="4">
    <source>
        <dbReference type="Proteomes" id="UP000557566"/>
    </source>
</evidence>
<gene>
    <name evidence="3" type="ORF">G6O67_007755</name>
</gene>
<accession>A0A8H4LUL2</accession>
<protein>
    <recommendedName>
        <fullName evidence="2">2EXR domain-containing protein</fullName>
    </recommendedName>
</protein>
<dbReference type="AlphaFoldDB" id="A0A8H4LUL2"/>
<dbReference type="Proteomes" id="UP000557566">
    <property type="component" value="Unassembled WGS sequence"/>
</dbReference>
<name>A0A8H4LUL2_9HYPO</name>
<organism evidence="3 4">
    <name type="scientific">Ophiocordyceps sinensis</name>
    <dbReference type="NCBI Taxonomy" id="72228"/>
    <lineage>
        <taxon>Eukaryota</taxon>
        <taxon>Fungi</taxon>
        <taxon>Dikarya</taxon>
        <taxon>Ascomycota</taxon>
        <taxon>Pezizomycotina</taxon>
        <taxon>Sordariomycetes</taxon>
        <taxon>Hypocreomycetidae</taxon>
        <taxon>Hypocreales</taxon>
        <taxon>Ophiocordycipitaceae</taxon>
        <taxon>Ophiocordyceps</taxon>
    </lineage>
</organism>
<dbReference type="EMBL" id="JAAVMX010000008">
    <property type="protein sequence ID" value="KAF4505845.1"/>
    <property type="molecule type" value="Genomic_DNA"/>
</dbReference>
<dbReference type="InterPro" id="IPR045518">
    <property type="entry name" value="2EXR"/>
</dbReference>
<keyword evidence="4" id="KW-1185">Reference proteome</keyword>
<evidence type="ECO:0000259" key="2">
    <source>
        <dbReference type="Pfam" id="PF20150"/>
    </source>
</evidence>
<feature type="domain" description="2EXR" evidence="2">
    <location>
        <begin position="16"/>
        <end position="135"/>
    </location>
</feature>
<feature type="compositionally biased region" description="Basic and acidic residues" evidence="1">
    <location>
        <begin position="406"/>
        <end position="416"/>
    </location>
</feature>
<reference evidence="3 4" key="1">
    <citation type="journal article" date="2020" name="Genome Biol. Evol.">
        <title>A new high-quality draft genome assembly of the Chinese cordyceps Ophiocordyceps sinensis.</title>
        <authorList>
            <person name="Shu R."/>
            <person name="Zhang J."/>
            <person name="Meng Q."/>
            <person name="Zhang H."/>
            <person name="Zhou G."/>
            <person name="Li M."/>
            <person name="Wu P."/>
            <person name="Zhao Y."/>
            <person name="Chen C."/>
            <person name="Qin Q."/>
        </authorList>
    </citation>
    <scope>NUCLEOTIDE SEQUENCE [LARGE SCALE GENOMIC DNA]</scope>
    <source>
        <strain evidence="3 4">IOZ07</strain>
    </source>
</reference>
<dbReference type="OrthoDB" id="4655872at2759"/>
<comment type="caution">
    <text evidence="3">The sequence shown here is derived from an EMBL/GenBank/DDBJ whole genome shotgun (WGS) entry which is preliminary data.</text>
</comment>
<feature type="region of interest" description="Disordered" evidence="1">
    <location>
        <begin position="399"/>
        <end position="424"/>
    </location>
</feature>
<evidence type="ECO:0000256" key="1">
    <source>
        <dbReference type="SAM" id="MobiDB-lite"/>
    </source>
</evidence>
<sequence length="457" mass="51535">MATPFKFHLPAECRSFTLFPRLPIEIRHKIWEAYLSDPGINFVKLHFCHRGWQSERVPLRPFTLGDVSTSTQEPPDHDSGGVGLTVIQKDFKPRPLVHAKLVALNPYWKADTSHYEELYRQLAALSMTCAESASLVKSLVSRAGVLRMENGNIITLDNSPDLVFLDYLPSDVLQFNFSLDIRLFCPGLELIRRVAVRFNNSWKSANLAHCASCIASKHGAGTRFYPVHLYQFLARCLPSLEEFYLVDYYIVPTAKNEGQNLADSGNGRGASQTRVFRAKDRQFCEIDQGDSQWDADDEIFEIRDWLQDYFVRYARASHTSRHKTPEQVHFGVLACDWAVAPPVSRFRSSCKLPTPSNVTPGKTKLYIGHRPTRCEPKRSMTQNQSSMFSVYRSLPPWLEDSDSSDESPKIASEKRAANKGTRKPGGGSVFKFGAGCGNAFDFTFTRAYGSLGRWAGL</sequence>
<evidence type="ECO:0000313" key="3">
    <source>
        <dbReference type="EMBL" id="KAF4505845.1"/>
    </source>
</evidence>
<dbReference type="Pfam" id="PF20150">
    <property type="entry name" value="2EXR"/>
    <property type="match status" value="1"/>
</dbReference>